<dbReference type="EMBL" id="BPQR01000029">
    <property type="protein sequence ID" value="GJE06438.1"/>
    <property type="molecule type" value="Genomic_DNA"/>
</dbReference>
<dbReference type="RefSeq" id="WP_238275137.1">
    <property type="nucleotide sequence ID" value="NZ_BPQR01000029.1"/>
</dbReference>
<protein>
    <submittedName>
        <fullName evidence="2">Uncharacterized protein</fullName>
    </submittedName>
</protein>
<evidence type="ECO:0000313" key="2">
    <source>
        <dbReference type="EMBL" id="GJE06438.1"/>
    </source>
</evidence>
<accession>A0ABQ4SX24</accession>
<reference evidence="2" key="2">
    <citation type="submission" date="2021-08" db="EMBL/GenBank/DDBJ databases">
        <authorList>
            <person name="Tani A."/>
            <person name="Ola A."/>
            <person name="Ogura Y."/>
            <person name="Katsura K."/>
            <person name="Hayashi T."/>
        </authorList>
    </citation>
    <scope>NUCLEOTIDE SEQUENCE</scope>
    <source>
        <strain evidence="2">LMG 23639</strain>
    </source>
</reference>
<evidence type="ECO:0000313" key="3">
    <source>
        <dbReference type="Proteomes" id="UP001055102"/>
    </source>
</evidence>
<keyword evidence="3" id="KW-1185">Reference proteome</keyword>
<keyword evidence="1" id="KW-0472">Membrane</keyword>
<evidence type="ECO:0000256" key="1">
    <source>
        <dbReference type="SAM" id="Phobius"/>
    </source>
</evidence>
<reference evidence="2" key="1">
    <citation type="journal article" date="2021" name="Front. Microbiol.">
        <title>Comprehensive Comparative Genomics and Phenotyping of Methylobacterium Species.</title>
        <authorList>
            <person name="Alessa O."/>
            <person name="Ogura Y."/>
            <person name="Fujitani Y."/>
            <person name="Takami H."/>
            <person name="Hayashi T."/>
            <person name="Sahin N."/>
            <person name="Tani A."/>
        </authorList>
    </citation>
    <scope>NUCLEOTIDE SEQUENCE</scope>
    <source>
        <strain evidence="2">LMG 23639</strain>
    </source>
</reference>
<organism evidence="2 3">
    <name type="scientific">Methylobacterium jeotgali</name>
    <dbReference type="NCBI Taxonomy" id="381630"/>
    <lineage>
        <taxon>Bacteria</taxon>
        <taxon>Pseudomonadati</taxon>
        <taxon>Pseudomonadota</taxon>
        <taxon>Alphaproteobacteria</taxon>
        <taxon>Hyphomicrobiales</taxon>
        <taxon>Methylobacteriaceae</taxon>
        <taxon>Methylobacterium</taxon>
    </lineage>
</organism>
<dbReference type="Proteomes" id="UP001055102">
    <property type="component" value="Unassembled WGS sequence"/>
</dbReference>
<comment type="caution">
    <text evidence="2">The sequence shown here is derived from an EMBL/GenBank/DDBJ whole genome shotgun (WGS) entry which is preliminary data.</text>
</comment>
<keyword evidence="1" id="KW-1133">Transmembrane helix</keyword>
<name>A0ABQ4SX24_9HYPH</name>
<keyword evidence="1" id="KW-0812">Transmembrane</keyword>
<feature type="transmembrane region" description="Helical" evidence="1">
    <location>
        <begin position="35"/>
        <end position="54"/>
    </location>
</feature>
<sequence>MNPLVPLFVLVCLPIVAIGAVLFTDTGVEPALITASIKTFVILGVIAAALSFGASRLADRS</sequence>
<proteinExistence type="predicted"/>
<gene>
    <name evidence="2" type="ORF">AOPFMNJM_1757</name>
</gene>